<dbReference type="Proteomes" id="UP000439903">
    <property type="component" value="Unassembled WGS sequence"/>
</dbReference>
<organism evidence="2 3">
    <name type="scientific">Gigaspora margarita</name>
    <dbReference type="NCBI Taxonomy" id="4874"/>
    <lineage>
        <taxon>Eukaryota</taxon>
        <taxon>Fungi</taxon>
        <taxon>Fungi incertae sedis</taxon>
        <taxon>Mucoromycota</taxon>
        <taxon>Glomeromycotina</taxon>
        <taxon>Glomeromycetes</taxon>
        <taxon>Diversisporales</taxon>
        <taxon>Gigasporaceae</taxon>
        <taxon>Gigaspora</taxon>
    </lineage>
</organism>
<evidence type="ECO:0000313" key="3">
    <source>
        <dbReference type="Proteomes" id="UP000439903"/>
    </source>
</evidence>
<feature type="domain" description="Restriction endonuclease type IV Mrr" evidence="1">
    <location>
        <begin position="23"/>
        <end position="69"/>
    </location>
</feature>
<dbReference type="GO" id="GO:0006302">
    <property type="term" value="P:double-strand break repair"/>
    <property type="evidence" value="ECO:0007669"/>
    <property type="project" value="UniProtKB-ARBA"/>
</dbReference>
<reference evidence="2 3" key="1">
    <citation type="journal article" date="2019" name="Environ. Microbiol.">
        <title>At the nexus of three kingdoms: the genome of the mycorrhizal fungus Gigaspora margarita provides insights into plant, endobacterial and fungal interactions.</title>
        <authorList>
            <person name="Venice F."/>
            <person name="Ghignone S."/>
            <person name="Salvioli di Fossalunga A."/>
            <person name="Amselem J."/>
            <person name="Novero M."/>
            <person name="Xianan X."/>
            <person name="Sedzielewska Toro K."/>
            <person name="Morin E."/>
            <person name="Lipzen A."/>
            <person name="Grigoriev I.V."/>
            <person name="Henrissat B."/>
            <person name="Martin F.M."/>
            <person name="Bonfante P."/>
        </authorList>
    </citation>
    <scope>NUCLEOTIDE SEQUENCE [LARGE SCALE GENOMIC DNA]</scope>
    <source>
        <strain evidence="2 3">BEG34</strain>
    </source>
</reference>
<dbReference type="AlphaFoldDB" id="A0A8H4EKR1"/>
<evidence type="ECO:0000313" key="2">
    <source>
        <dbReference type="EMBL" id="KAF0505753.1"/>
    </source>
</evidence>
<gene>
    <name evidence="2" type="ORF">F8M41_019294</name>
</gene>
<comment type="caution">
    <text evidence="2">The sequence shown here is derived from an EMBL/GenBank/DDBJ whole genome shotgun (WGS) entry which is preliminary data.</text>
</comment>
<sequence>MSEYEVVAVVIEAVDVVVSSVEKGRSFELEIVELLRRLGFQVIHTGGRNDGEVDIRARFNGIDFIFQYKN</sequence>
<dbReference type="InterPro" id="IPR011335">
    <property type="entry name" value="Restrct_endonuc-II-like"/>
</dbReference>
<protein>
    <recommendedName>
        <fullName evidence="1">Restriction endonuclease type IV Mrr domain-containing protein</fullName>
    </recommendedName>
</protein>
<dbReference type="GO" id="GO:0009307">
    <property type="term" value="P:DNA restriction-modification system"/>
    <property type="evidence" value="ECO:0007669"/>
    <property type="project" value="InterPro"/>
</dbReference>
<dbReference type="InterPro" id="IPR007560">
    <property type="entry name" value="Restrct_endonuc_IV_Mrr"/>
</dbReference>
<accession>A0A8H4EKR1</accession>
<dbReference type="SUPFAM" id="SSF52980">
    <property type="entry name" value="Restriction endonuclease-like"/>
    <property type="match status" value="1"/>
</dbReference>
<dbReference type="EMBL" id="WTPW01000496">
    <property type="protein sequence ID" value="KAF0505753.1"/>
    <property type="molecule type" value="Genomic_DNA"/>
</dbReference>
<keyword evidence="3" id="KW-1185">Reference proteome</keyword>
<proteinExistence type="predicted"/>
<dbReference type="GO" id="GO:0004519">
    <property type="term" value="F:endonuclease activity"/>
    <property type="evidence" value="ECO:0007669"/>
    <property type="project" value="InterPro"/>
</dbReference>
<name>A0A8H4EKR1_GIGMA</name>
<dbReference type="Pfam" id="PF04471">
    <property type="entry name" value="Mrr_cat"/>
    <property type="match status" value="1"/>
</dbReference>
<dbReference type="GO" id="GO:0003677">
    <property type="term" value="F:DNA binding"/>
    <property type="evidence" value="ECO:0007669"/>
    <property type="project" value="InterPro"/>
</dbReference>
<evidence type="ECO:0000259" key="1">
    <source>
        <dbReference type="Pfam" id="PF04471"/>
    </source>
</evidence>